<dbReference type="Pfam" id="PF00763">
    <property type="entry name" value="THF_DHG_CYH"/>
    <property type="match status" value="1"/>
</dbReference>
<comment type="subunit">
    <text evidence="7">Homodimer.</text>
</comment>
<dbReference type="InterPro" id="IPR020631">
    <property type="entry name" value="THF_DH/CycHdrlase_NAD-bd_dom"/>
</dbReference>
<dbReference type="EMBL" id="JBHUDC010000007">
    <property type="protein sequence ID" value="MFD1514308.1"/>
    <property type="molecule type" value="Genomic_DNA"/>
</dbReference>
<organism evidence="10 11">
    <name type="scientific">Halomarina rubra</name>
    <dbReference type="NCBI Taxonomy" id="2071873"/>
    <lineage>
        <taxon>Archaea</taxon>
        <taxon>Methanobacteriati</taxon>
        <taxon>Methanobacteriota</taxon>
        <taxon>Stenosarchaea group</taxon>
        <taxon>Halobacteria</taxon>
        <taxon>Halobacteriales</taxon>
        <taxon>Natronomonadaceae</taxon>
        <taxon>Halomarina</taxon>
    </lineage>
</organism>
<dbReference type="HAMAP" id="MF_01576">
    <property type="entry name" value="THF_DHG_CYH"/>
    <property type="match status" value="1"/>
</dbReference>
<keyword evidence="7" id="KW-0368">Histidine biosynthesis</keyword>
<dbReference type="Proteomes" id="UP001597187">
    <property type="component" value="Unassembled WGS sequence"/>
</dbReference>
<comment type="caution">
    <text evidence="10">The sequence shown here is derived from an EMBL/GenBank/DDBJ whole genome shotgun (WGS) entry which is preliminary data.</text>
</comment>
<dbReference type="SUPFAM" id="SSF53223">
    <property type="entry name" value="Aminoacid dehydrogenase-like, N-terminal domain"/>
    <property type="match status" value="1"/>
</dbReference>
<dbReference type="GO" id="GO:0035999">
    <property type="term" value="P:tetrahydrofolate interconversion"/>
    <property type="evidence" value="ECO:0007669"/>
    <property type="project" value="UniProtKB-UniRule"/>
</dbReference>
<dbReference type="InterPro" id="IPR000672">
    <property type="entry name" value="THF_DH/CycHdrlase"/>
</dbReference>
<keyword evidence="11" id="KW-1185">Reference proteome</keyword>
<keyword evidence="5 7" id="KW-0560">Oxidoreductase</keyword>
<dbReference type="RefSeq" id="WP_250874281.1">
    <property type="nucleotide sequence ID" value="NZ_JALXFV010000007.1"/>
</dbReference>
<keyword evidence="7" id="KW-0028">Amino-acid biosynthesis</keyword>
<comment type="catalytic activity">
    <reaction evidence="7">
        <text>(6R)-5,10-methylene-5,6,7,8-tetrahydrofolate + NADP(+) = (6R)-5,10-methenyltetrahydrofolate + NADPH</text>
        <dbReference type="Rhea" id="RHEA:22812"/>
        <dbReference type="ChEBI" id="CHEBI:15636"/>
        <dbReference type="ChEBI" id="CHEBI:57455"/>
        <dbReference type="ChEBI" id="CHEBI:57783"/>
        <dbReference type="ChEBI" id="CHEBI:58349"/>
        <dbReference type="EC" id="1.5.1.5"/>
    </reaction>
</comment>
<dbReference type="EC" id="3.5.4.9" evidence="7"/>
<dbReference type="GO" id="GO:0004477">
    <property type="term" value="F:methenyltetrahydrofolate cyclohydrolase activity"/>
    <property type="evidence" value="ECO:0007669"/>
    <property type="project" value="UniProtKB-UniRule"/>
</dbReference>
<evidence type="ECO:0000256" key="4">
    <source>
        <dbReference type="ARBA" id="ARBA00022857"/>
    </source>
</evidence>
<comment type="function">
    <text evidence="7">Catalyzes the oxidation of 5,10-methylenetetrahydrofolate to 5,10-methenyltetrahydrofolate and then the hydrolysis of 5,10-methenyltetrahydrofolate to 10-formyltetrahydrofolate.</text>
</comment>
<dbReference type="SUPFAM" id="SSF51735">
    <property type="entry name" value="NAD(P)-binding Rossmann-fold domains"/>
    <property type="match status" value="1"/>
</dbReference>
<feature type="domain" description="Tetrahydrofolate dehydrogenase/cyclohydrolase catalytic" evidence="8">
    <location>
        <begin position="8"/>
        <end position="121"/>
    </location>
</feature>
<comment type="catalytic activity">
    <reaction evidence="7">
        <text>(6R)-5,10-methenyltetrahydrofolate + H2O = (6R)-10-formyltetrahydrofolate + H(+)</text>
        <dbReference type="Rhea" id="RHEA:23700"/>
        <dbReference type="ChEBI" id="CHEBI:15377"/>
        <dbReference type="ChEBI" id="CHEBI:15378"/>
        <dbReference type="ChEBI" id="CHEBI:57455"/>
        <dbReference type="ChEBI" id="CHEBI:195366"/>
        <dbReference type="EC" id="3.5.4.9"/>
    </reaction>
</comment>
<evidence type="ECO:0000256" key="3">
    <source>
        <dbReference type="ARBA" id="ARBA00022801"/>
    </source>
</evidence>
<gene>
    <name evidence="7" type="primary">folD</name>
    <name evidence="10" type="ORF">ACFSBT_13585</name>
</gene>
<dbReference type="Gene3D" id="3.40.50.720">
    <property type="entry name" value="NAD(P)-binding Rossmann-like Domain"/>
    <property type="match status" value="1"/>
</dbReference>
<comment type="caution">
    <text evidence="7">Lacks conserved residue(s) required for the propagation of feature annotation.</text>
</comment>
<dbReference type="PANTHER" id="PTHR48099:SF5">
    <property type="entry name" value="C-1-TETRAHYDROFOLATE SYNTHASE, CYTOPLASMIC"/>
    <property type="match status" value="1"/>
</dbReference>
<dbReference type="GO" id="GO:0006164">
    <property type="term" value="P:purine nucleotide biosynthetic process"/>
    <property type="evidence" value="ECO:0007669"/>
    <property type="project" value="UniProtKB-KW"/>
</dbReference>
<dbReference type="GO" id="GO:0004488">
    <property type="term" value="F:methylenetetrahydrofolate dehydrogenase (NADP+) activity"/>
    <property type="evidence" value="ECO:0007669"/>
    <property type="project" value="UniProtKB-UniRule"/>
</dbReference>
<dbReference type="CDD" id="cd01080">
    <property type="entry name" value="NAD_bind_m-THF_DH_Cyclohyd"/>
    <property type="match status" value="1"/>
</dbReference>
<evidence type="ECO:0000256" key="2">
    <source>
        <dbReference type="ARBA" id="ARBA00022563"/>
    </source>
</evidence>
<dbReference type="PANTHER" id="PTHR48099">
    <property type="entry name" value="C-1-TETRAHYDROFOLATE SYNTHASE, CYTOPLASMIC-RELATED"/>
    <property type="match status" value="1"/>
</dbReference>
<feature type="domain" description="Tetrahydrofolate dehydrogenase/cyclohydrolase NAD(P)-binding" evidence="9">
    <location>
        <begin position="140"/>
        <end position="289"/>
    </location>
</feature>
<proteinExistence type="inferred from homology"/>
<dbReference type="Gene3D" id="3.40.50.10860">
    <property type="entry name" value="Leucine Dehydrogenase, chain A, domain 1"/>
    <property type="match status" value="1"/>
</dbReference>
<evidence type="ECO:0000259" key="8">
    <source>
        <dbReference type="Pfam" id="PF00763"/>
    </source>
</evidence>
<reference evidence="10 11" key="1">
    <citation type="journal article" date="2019" name="Int. J. Syst. Evol. Microbiol.">
        <title>The Global Catalogue of Microorganisms (GCM) 10K type strain sequencing project: providing services to taxonomists for standard genome sequencing and annotation.</title>
        <authorList>
            <consortium name="The Broad Institute Genomics Platform"/>
            <consortium name="The Broad Institute Genome Sequencing Center for Infectious Disease"/>
            <person name="Wu L."/>
            <person name="Ma J."/>
        </authorList>
    </citation>
    <scope>NUCLEOTIDE SEQUENCE [LARGE SCALE GENOMIC DNA]</scope>
    <source>
        <strain evidence="10 11">CGMCC 1.12563</strain>
    </source>
</reference>
<dbReference type="InterPro" id="IPR036291">
    <property type="entry name" value="NAD(P)-bd_dom_sf"/>
</dbReference>
<name>A0ABD6AYE8_9EURY</name>
<evidence type="ECO:0000256" key="6">
    <source>
        <dbReference type="ARBA" id="ARBA00023268"/>
    </source>
</evidence>
<dbReference type="InterPro" id="IPR046346">
    <property type="entry name" value="Aminoacid_DH-like_N_sf"/>
</dbReference>
<dbReference type="InterPro" id="IPR020630">
    <property type="entry name" value="THF_DH/CycHdrlase_cat_dom"/>
</dbReference>
<evidence type="ECO:0000313" key="10">
    <source>
        <dbReference type="EMBL" id="MFD1514308.1"/>
    </source>
</evidence>
<evidence type="ECO:0000313" key="11">
    <source>
        <dbReference type="Proteomes" id="UP001597187"/>
    </source>
</evidence>
<evidence type="ECO:0000256" key="5">
    <source>
        <dbReference type="ARBA" id="ARBA00023002"/>
    </source>
</evidence>
<dbReference type="PRINTS" id="PR00085">
    <property type="entry name" value="THFDHDRGNASE"/>
</dbReference>
<keyword evidence="7" id="KW-0658">Purine biosynthesis</keyword>
<sequence length="302" mass="31335">MTDPTMLAGGPLADRLTATVERDVATLRNHDVVPTLGTVLMTDDPTQRRFMDLKHERCASLGIETVRVDVPADAPAERCYDAVESLRADDDVTALFVQVPLPDHVDEQRVRSLVPAGKDVDCFTPENLGRLVAGDPHVVPATAAAVVRLLAEYDVETAGRDVVVVGRDAVIARPLAALLSANGPDGDATVTLCHTATTDLTAHTRRADVLVTAAGHPGLVDGSMLGEGVVVVDVSATRVQSDDSDSSGDLVGDVDAASAREPASAITPVPGGVGPLTMASLVRNVVDVTGRAAGLEHVLGAE</sequence>
<keyword evidence="2 7" id="KW-0554">One-carbon metabolism</keyword>
<evidence type="ECO:0000259" key="9">
    <source>
        <dbReference type="Pfam" id="PF02882"/>
    </source>
</evidence>
<keyword evidence="3 7" id="KW-0378">Hydrolase</keyword>
<dbReference type="Pfam" id="PF02882">
    <property type="entry name" value="THF_DHG_CYH_C"/>
    <property type="match status" value="1"/>
</dbReference>
<keyword evidence="7" id="KW-0486">Methionine biosynthesis</keyword>
<dbReference type="GO" id="GO:0000105">
    <property type="term" value="P:L-histidine biosynthetic process"/>
    <property type="evidence" value="ECO:0007669"/>
    <property type="project" value="UniProtKB-KW"/>
</dbReference>
<dbReference type="EC" id="1.5.1.5" evidence="7"/>
<accession>A0ABD6AYE8</accession>
<feature type="binding site" evidence="7">
    <location>
        <position position="236"/>
    </location>
    <ligand>
        <name>NADP(+)</name>
        <dbReference type="ChEBI" id="CHEBI:58349"/>
    </ligand>
</feature>
<evidence type="ECO:0000256" key="7">
    <source>
        <dbReference type="HAMAP-Rule" id="MF_01576"/>
    </source>
</evidence>
<comment type="pathway">
    <text evidence="1 7">One-carbon metabolism; tetrahydrofolate interconversion.</text>
</comment>
<comment type="similarity">
    <text evidence="7">Belongs to the tetrahydrofolate dehydrogenase/cyclohydrolase family.</text>
</comment>
<evidence type="ECO:0000256" key="1">
    <source>
        <dbReference type="ARBA" id="ARBA00004777"/>
    </source>
</evidence>
<keyword evidence="6 7" id="KW-0511">Multifunctional enzyme</keyword>
<keyword evidence="4 7" id="KW-0521">NADP</keyword>
<dbReference type="GO" id="GO:0009086">
    <property type="term" value="P:methionine biosynthetic process"/>
    <property type="evidence" value="ECO:0007669"/>
    <property type="project" value="UniProtKB-KW"/>
</dbReference>
<dbReference type="AlphaFoldDB" id="A0ABD6AYE8"/>
<protein>
    <recommendedName>
        <fullName evidence="7">Bifunctional protein FolD</fullName>
    </recommendedName>
    <domain>
        <recommendedName>
            <fullName evidence="7">Methylenetetrahydrofolate dehydrogenase</fullName>
            <ecNumber evidence="7">1.5.1.5</ecNumber>
        </recommendedName>
    </domain>
    <domain>
        <recommendedName>
            <fullName evidence="7">Methenyltetrahydrofolate cyclohydrolase</fullName>
            <ecNumber evidence="7">3.5.4.9</ecNumber>
        </recommendedName>
    </domain>
</protein>